<reference evidence="13 14" key="1">
    <citation type="journal article" date="2009" name="Appl. Environ. Microbiol.">
        <title>Community genomic and proteomic analyses of chemoautotrophic iron-oxidizing "Leptospirillum rubarum" (Group II) and "Leptospirillum ferrodiazotrophum" (Group III) bacteria in acid mine drainage biofilms.</title>
        <authorList>
            <person name="Goltsman D.S."/>
            <person name="Denef V.J."/>
            <person name="Singer S.W."/>
            <person name="VerBerkmoes N.C."/>
            <person name="Lefsrud M."/>
            <person name="Mueller R.S."/>
            <person name="Dick G.J."/>
            <person name="Sun C.L."/>
            <person name="Wheeler K.E."/>
            <person name="Zemla A."/>
            <person name="Baker B.J."/>
            <person name="Hauser L."/>
            <person name="Land M."/>
            <person name="Shah M.B."/>
            <person name="Thelen M.P."/>
            <person name="Hettich R.L."/>
            <person name="Banfield J.F."/>
        </authorList>
    </citation>
    <scope>NUCLEOTIDE SEQUENCE [LARGE SCALE GENOMIC DNA]</scope>
</reference>
<evidence type="ECO:0000313" key="13">
    <source>
        <dbReference type="EMBL" id="EES53010.1"/>
    </source>
</evidence>
<dbReference type="Pfam" id="PF14842">
    <property type="entry name" value="FliG_N"/>
    <property type="match status" value="1"/>
</dbReference>
<dbReference type="PIRSF" id="PIRSF003161">
    <property type="entry name" value="FliG"/>
    <property type="match status" value="1"/>
</dbReference>
<evidence type="ECO:0000256" key="6">
    <source>
        <dbReference type="ARBA" id="ARBA00022500"/>
    </source>
</evidence>
<dbReference type="GO" id="GO:0009425">
    <property type="term" value="C:bacterial-type flagellum basal body"/>
    <property type="evidence" value="ECO:0007669"/>
    <property type="project" value="UniProtKB-SubCell"/>
</dbReference>
<feature type="domain" description="Flagellar motor switch protein FliG C-terminal" evidence="10">
    <location>
        <begin position="220"/>
        <end position="325"/>
    </location>
</feature>
<evidence type="ECO:0000259" key="11">
    <source>
        <dbReference type="Pfam" id="PF14841"/>
    </source>
</evidence>
<evidence type="ECO:0000313" key="14">
    <source>
        <dbReference type="Proteomes" id="UP000009374"/>
    </source>
</evidence>
<keyword evidence="8" id="KW-0472">Membrane</keyword>
<dbReference type="NCBIfam" id="TIGR00207">
    <property type="entry name" value="fliG"/>
    <property type="match status" value="1"/>
</dbReference>
<dbReference type="EMBL" id="GG693870">
    <property type="protein sequence ID" value="EES53010.1"/>
    <property type="molecule type" value="Genomic_DNA"/>
</dbReference>
<dbReference type="InterPro" id="IPR000090">
    <property type="entry name" value="Flg_Motor_Flig"/>
</dbReference>
<sequence length="334" mass="36698">MAKRKLSGLEKAAIFVAAVGPDVAAEILKQLDIKEVGVISSLIAQMGEVSTEEIDEVMNEFSVVYKATRGLPRMGEKYMREILEKSLGKEQADQIFESMNDQEGTNLQSLKWMDPKSIANLIRNEHPQTIALILNYLNPTQTANVLAYLPETLKADVVLRMATLEDISPQVVRDLEEVLATEIQMMGGSLTSLGVSRIEKTANLLNEMDRSTSEGILDFISQNDQSVAEQIRALMFVFDDLVMVDNRGIQALLQSVSRDVLTKAMRGAGDAVKEKILSNMSTRAQAALKDDIESMGGIPLKDVETAQAEIMKVVCRLEAEGKLVILGRGGEQIV</sequence>
<evidence type="ECO:0000256" key="2">
    <source>
        <dbReference type="ARBA" id="ARBA00004413"/>
    </source>
</evidence>
<name>C6HWN4_9BACT</name>
<dbReference type="GO" id="GO:0006935">
    <property type="term" value="P:chemotaxis"/>
    <property type="evidence" value="ECO:0007669"/>
    <property type="project" value="UniProtKB-KW"/>
</dbReference>
<feature type="domain" description="Flagellar motor switch protein FliG N-terminal" evidence="12">
    <location>
        <begin position="5"/>
        <end position="105"/>
    </location>
</feature>
<dbReference type="Pfam" id="PF14841">
    <property type="entry name" value="FliG_M"/>
    <property type="match status" value="1"/>
</dbReference>
<keyword evidence="14" id="KW-1185">Reference proteome</keyword>
<dbReference type="Proteomes" id="UP000009374">
    <property type="component" value="Unassembled WGS sequence"/>
</dbReference>
<accession>C6HWN4</accession>
<organism evidence="13 14">
    <name type="scientific">Leptospirillum ferrodiazotrophum</name>
    <dbReference type="NCBI Taxonomy" id="412449"/>
    <lineage>
        <taxon>Bacteria</taxon>
        <taxon>Pseudomonadati</taxon>
        <taxon>Nitrospirota</taxon>
        <taxon>Nitrospiria</taxon>
        <taxon>Nitrospirales</taxon>
        <taxon>Nitrospiraceae</taxon>
        <taxon>Leptospirillum</taxon>
    </lineage>
</organism>
<dbReference type="PANTHER" id="PTHR30534:SF0">
    <property type="entry name" value="FLAGELLAR MOTOR SWITCH PROTEIN FLIG"/>
    <property type="match status" value="1"/>
</dbReference>
<dbReference type="GO" id="GO:0003774">
    <property type="term" value="F:cytoskeletal motor activity"/>
    <property type="evidence" value="ECO:0007669"/>
    <property type="project" value="InterPro"/>
</dbReference>
<keyword evidence="13" id="KW-0282">Flagellum</keyword>
<dbReference type="PANTHER" id="PTHR30534">
    <property type="entry name" value="FLAGELLAR MOTOR SWITCH PROTEIN FLIG"/>
    <property type="match status" value="1"/>
</dbReference>
<dbReference type="AlphaFoldDB" id="C6HWN4"/>
<dbReference type="InterPro" id="IPR032779">
    <property type="entry name" value="FliG_M"/>
</dbReference>
<evidence type="ECO:0000256" key="5">
    <source>
        <dbReference type="ARBA" id="ARBA00022475"/>
    </source>
</evidence>
<keyword evidence="6" id="KW-0145">Chemotaxis</keyword>
<keyword evidence="13" id="KW-0966">Cell projection</keyword>
<dbReference type="SUPFAM" id="SSF48029">
    <property type="entry name" value="FliG"/>
    <property type="match status" value="2"/>
</dbReference>
<keyword evidence="9" id="KW-0975">Bacterial flagellum</keyword>
<feature type="domain" description="Flagellar motor switch protein FliG middle" evidence="11">
    <location>
        <begin position="115"/>
        <end position="187"/>
    </location>
</feature>
<keyword evidence="7" id="KW-0283">Flagellar rotation</keyword>
<evidence type="ECO:0000256" key="4">
    <source>
        <dbReference type="ARBA" id="ARBA00021870"/>
    </source>
</evidence>
<evidence type="ECO:0000259" key="12">
    <source>
        <dbReference type="Pfam" id="PF14842"/>
    </source>
</evidence>
<comment type="subcellular location">
    <subcellularLocation>
        <location evidence="1">Bacterial flagellum basal body</location>
    </subcellularLocation>
    <subcellularLocation>
        <location evidence="2">Cell membrane</location>
        <topology evidence="2">Peripheral membrane protein</topology>
        <orientation evidence="2">Cytoplasmic side</orientation>
    </subcellularLocation>
</comment>
<comment type="similarity">
    <text evidence="3">Belongs to the FliG family.</text>
</comment>
<dbReference type="Pfam" id="PF01706">
    <property type="entry name" value="FliG_C"/>
    <property type="match status" value="1"/>
</dbReference>
<dbReference type="InterPro" id="IPR028263">
    <property type="entry name" value="FliG_N"/>
</dbReference>
<evidence type="ECO:0000256" key="8">
    <source>
        <dbReference type="ARBA" id="ARBA00023136"/>
    </source>
</evidence>
<dbReference type="GO" id="GO:0005886">
    <property type="term" value="C:plasma membrane"/>
    <property type="evidence" value="ECO:0007669"/>
    <property type="project" value="UniProtKB-SubCell"/>
</dbReference>
<evidence type="ECO:0000256" key="9">
    <source>
        <dbReference type="ARBA" id="ARBA00023143"/>
    </source>
</evidence>
<keyword evidence="13" id="KW-0969">Cilium</keyword>
<evidence type="ECO:0000259" key="10">
    <source>
        <dbReference type="Pfam" id="PF01706"/>
    </source>
</evidence>
<evidence type="ECO:0000256" key="7">
    <source>
        <dbReference type="ARBA" id="ARBA00022779"/>
    </source>
</evidence>
<dbReference type="InterPro" id="IPR023087">
    <property type="entry name" value="Flg_Motor_Flig_C"/>
</dbReference>
<proteinExistence type="inferred from homology"/>
<keyword evidence="5" id="KW-1003">Cell membrane</keyword>
<dbReference type="GO" id="GO:0071973">
    <property type="term" value="P:bacterial-type flagellum-dependent cell motility"/>
    <property type="evidence" value="ECO:0007669"/>
    <property type="project" value="InterPro"/>
</dbReference>
<dbReference type="InterPro" id="IPR011002">
    <property type="entry name" value="FliG_a-hlx"/>
</dbReference>
<protein>
    <recommendedName>
        <fullName evidence="4">Flagellar motor switch protein FliG</fullName>
    </recommendedName>
</protein>
<dbReference type="Gene3D" id="1.10.220.30">
    <property type="match status" value="3"/>
</dbReference>
<evidence type="ECO:0000256" key="3">
    <source>
        <dbReference type="ARBA" id="ARBA00010299"/>
    </source>
</evidence>
<gene>
    <name evidence="13" type="ORF">UBAL3_80630067</name>
</gene>
<dbReference type="PRINTS" id="PR00954">
    <property type="entry name" value="FLGMOTORFLIG"/>
</dbReference>
<evidence type="ECO:0000256" key="1">
    <source>
        <dbReference type="ARBA" id="ARBA00004117"/>
    </source>
</evidence>